<dbReference type="Pfam" id="PF01363">
    <property type="entry name" value="FYVE"/>
    <property type="match status" value="1"/>
</dbReference>
<keyword evidence="3" id="KW-0963">Cytoplasm</keyword>
<dbReference type="SMART" id="SM00288">
    <property type="entry name" value="VHS"/>
    <property type="match status" value="1"/>
</dbReference>
<dbReference type="CDD" id="cd15720">
    <property type="entry name" value="FYVE_Hrs"/>
    <property type="match status" value="1"/>
</dbReference>
<dbReference type="InterPro" id="IPR017455">
    <property type="entry name" value="Znf_FYVE-rel"/>
</dbReference>
<dbReference type="AlphaFoldDB" id="A0A7R8WB97"/>
<dbReference type="GO" id="GO:0043130">
    <property type="term" value="F:ubiquitin binding"/>
    <property type="evidence" value="ECO:0007669"/>
    <property type="project" value="InterPro"/>
</dbReference>
<dbReference type="InterPro" id="IPR013083">
    <property type="entry name" value="Znf_RING/FYVE/PHD"/>
</dbReference>
<dbReference type="CDD" id="cd21387">
    <property type="entry name" value="GAT_Hrs"/>
    <property type="match status" value="1"/>
</dbReference>
<evidence type="ECO:0000256" key="5">
    <source>
        <dbReference type="ARBA" id="ARBA00022723"/>
    </source>
</evidence>
<feature type="compositionally biased region" description="Basic and acidic residues" evidence="9">
    <location>
        <begin position="228"/>
        <end position="242"/>
    </location>
</feature>
<feature type="region of interest" description="Disordered" evidence="9">
    <location>
        <begin position="314"/>
        <end position="403"/>
    </location>
</feature>
<feature type="region of interest" description="Disordered" evidence="9">
    <location>
        <begin position="671"/>
        <end position="708"/>
    </location>
</feature>
<dbReference type="Gene3D" id="1.20.5.1940">
    <property type="match status" value="1"/>
</dbReference>
<dbReference type="InterPro" id="IPR002014">
    <property type="entry name" value="VHS_dom"/>
</dbReference>
<evidence type="ECO:0000256" key="3">
    <source>
        <dbReference type="ARBA" id="ARBA00022490"/>
    </source>
</evidence>
<keyword evidence="6" id="KW-0863">Zinc-finger</keyword>
<feature type="coiled-coil region" evidence="8">
    <location>
        <begin position="482"/>
        <end position="520"/>
    </location>
</feature>
<dbReference type="EMBL" id="OB660766">
    <property type="protein sequence ID" value="CAD7226171.1"/>
    <property type="molecule type" value="Genomic_DNA"/>
</dbReference>
<evidence type="ECO:0000256" key="4">
    <source>
        <dbReference type="ARBA" id="ARBA00022553"/>
    </source>
</evidence>
<dbReference type="InterPro" id="IPR000306">
    <property type="entry name" value="Znf_FYVE"/>
</dbReference>
<evidence type="ECO:0000313" key="10">
    <source>
        <dbReference type="EMBL" id="CAD7226171.1"/>
    </source>
</evidence>
<accession>A0A7R8WB97</accession>
<dbReference type="PANTHER" id="PTHR46275:SF1">
    <property type="entry name" value="HEPATOCYTE GROWTH FACTOR-REGULATED TYROSINE KINASE SUBSTRATE"/>
    <property type="match status" value="1"/>
</dbReference>
<evidence type="ECO:0000256" key="1">
    <source>
        <dbReference type="ARBA" id="ARBA00004496"/>
    </source>
</evidence>
<dbReference type="Gene3D" id="1.25.40.90">
    <property type="match status" value="1"/>
</dbReference>
<dbReference type="Pfam" id="PF12210">
    <property type="entry name" value="Hrs_helical"/>
    <property type="match status" value="1"/>
</dbReference>
<protein>
    <recommendedName>
        <fullName evidence="2">Hepatocyte growth factor-regulated tyrosine kinase substrate</fullName>
    </recommendedName>
</protein>
<dbReference type="PROSITE" id="PS50330">
    <property type="entry name" value="UIM"/>
    <property type="match status" value="1"/>
</dbReference>
<dbReference type="OrthoDB" id="957735at2759"/>
<dbReference type="PANTHER" id="PTHR46275">
    <property type="entry name" value="HEPATOCYTE GROWTH FACTOR-REGULATED TYROSINE KINASE SUBSTRATE"/>
    <property type="match status" value="1"/>
</dbReference>
<dbReference type="PROSITE" id="PS50178">
    <property type="entry name" value="ZF_FYVE"/>
    <property type="match status" value="1"/>
</dbReference>
<proteinExistence type="predicted"/>
<reference evidence="10" key="1">
    <citation type="submission" date="2020-11" db="EMBL/GenBank/DDBJ databases">
        <authorList>
            <person name="Tran Van P."/>
        </authorList>
    </citation>
    <scope>NUCLEOTIDE SEQUENCE</scope>
</reference>
<dbReference type="GO" id="GO:0005769">
    <property type="term" value="C:early endosome"/>
    <property type="evidence" value="ECO:0007669"/>
    <property type="project" value="TreeGrafter"/>
</dbReference>
<keyword evidence="4" id="KW-0597">Phosphoprotein</keyword>
<evidence type="ECO:0000256" key="7">
    <source>
        <dbReference type="ARBA" id="ARBA00022833"/>
    </source>
</evidence>
<evidence type="ECO:0000256" key="6">
    <source>
        <dbReference type="ARBA" id="ARBA00022771"/>
    </source>
</evidence>
<dbReference type="Gene3D" id="3.30.40.10">
    <property type="entry name" value="Zinc/RING finger domain, C3HC4 (zinc finger)"/>
    <property type="match status" value="1"/>
</dbReference>
<evidence type="ECO:0000256" key="2">
    <source>
        <dbReference type="ARBA" id="ARBA00015450"/>
    </source>
</evidence>
<keyword evidence="8" id="KW-0175">Coiled coil</keyword>
<dbReference type="GO" id="GO:0035091">
    <property type="term" value="F:phosphatidylinositol binding"/>
    <property type="evidence" value="ECO:0007669"/>
    <property type="project" value="InterPro"/>
</dbReference>
<dbReference type="CDD" id="cd03569">
    <property type="entry name" value="VHS_Hrs"/>
    <property type="match status" value="1"/>
</dbReference>
<dbReference type="InterPro" id="IPR017073">
    <property type="entry name" value="HGS/VPS27"/>
</dbReference>
<keyword evidence="5" id="KW-0479">Metal-binding</keyword>
<dbReference type="InterPro" id="IPR024641">
    <property type="entry name" value="HRS_helical"/>
</dbReference>
<dbReference type="SUPFAM" id="SSF48464">
    <property type="entry name" value="ENTH/VHS domain"/>
    <property type="match status" value="1"/>
</dbReference>
<dbReference type="InterPro" id="IPR008942">
    <property type="entry name" value="ENTH_VHS"/>
</dbReference>
<dbReference type="SMART" id="SM00064">
    <property type="entry name" value="FYVE"/>
    <property type="match status" value="1"/>
</dbReference>
<gene>
    <name evidence="10" type="ORF">CTOB1V02_LOCUS4095</name>
</gene>
<dbReference type="PROSITE" id="PS50179">
    <property type="entry name" value="VHS"/>
    <property type="match status" value="1"/>
</dbReference>
<evidence type="ECO:0000256" key="9">
    <source>
        <dbReference type="SAM" id="MobiDB-lite"/>
    </source>
</evidence>
<evidence type="ECO:0000256" key="8">
    <source>
        <dbReference type="SAM" id="Coils"/>
    </source>
</evidence>
<keyword evidence="7" id="KW-0862">Zinc</keyword>
<dbReference type="GO" id="GO:0032456">
    <property type="term" value="P:endocytic recycling"/>
    <property type="evidence" value="ECO:0007669"/>
    <property type="project" value="TreeGrafter"/>
</dbReference>
<organism evidence="10">
    <name type="scientific">Cyprideis torosa</name>
    <dbReference type="NCBI Taxonomy" id="163714"/>
    <lineage>
        <taxon>Eukaryota</taxon>
        <taxon>Metazoa</taxon>
        <taxon>Ecdysozoa</taxon>
        <taxon>Arthropoda</taxon>
        <taxon>Crustacea</taxon>
        <taxon>Oligostraca</taxon>
        <taxon>Ostracoda</taxon>
        <taxon>Podocopa</taxon>
        <taxon>Podocopida</taxon>
        <taxon>Cytherocopina</taxon>
        <taxon>Cytheroidea</taxon>
        <taxon>Cytherideidae</taxon>
        <taxon>Cyprideis</taxon>
    </lineage>
</organism>
<dbReference type="SUPFAM" id="SSF57903">
    <property type="entry name" value="FYVE/PHD zinc finger"/>
    <property type="match status" value="1"/>
</dbReference>
<dbReference type="InterPro" id="IPR011011">
    <property type="entry name" value="Znf_FYVE_PHD"/>
</dbReference>
<feature type="region of interest" description="Disordered" evidence="9">
    <location>
        <begin position="219"/>
        <end position="281"/>
    </location>
</feature>
<dbReference type="InterPro" id="IPR003903">
    <property type="entry name" value="UIM_dom"/>
</dbReference>
<dbReference type="GO" id="GO:0031623">
    <property type="term" value="P:receptor internalization"/>
    <property type="evidence" value="ECO:0007669"/>
    <property type="project" value="TreeGrafter"/>
</dbReference>
<dbReference type="PIRSF" id="PIRSF036956">
    <property type="entry name" value="Hrs_Vps27"/>
    <property type="match status" value="1"/>
</dbReference>
<sequence>MFRTGAFDRTLDRATNHQDLLEADLAAVLETCDQIRQGDANPKYAVNALKKKLFNKNPNVQLFAIQVLEAWMKNCGALIHEEVAVAGFMEELRELVNNTANEKVRNKLLEQIQVWAHAFRNEPRFRAVKDVMNVLKAEGHTFPQLRESDAMFSADTAPKWLDGECCHRCRAEFTMLRRKHHCRACGQVFCDDCSSNFIPLPKFGIEKEVRVCYTCFEKNKTPSSSGSRKSEGKKSSPKEDTKNGLPAEYVNSPLAKQSQASTAEKKAPSQKTAEEEEEELQLAIALSQSEAEAKENERKNQKYGVLYGTKQKEPVAPAVMESSAPPAEREDEDLENPELAKYLNRSFWEKKEKMKSGSGKGTEQKTKRKERQAAKDSLQTSPPAKDNQKGYAEEVYPNGETVESSIPFGDEEYLEEMDAFLTSLRSQTEIFVNRMNSDSARGRPIANDSAVQSLFVNLTTMHETLNRYIDDMDNKRVYFEGLQDKCSQIRDARAALDDLRREHEERKRREQEEQQRMRQMQMQEKLQAMRKKKQEYLEYQGQLALQRMQEQEEMRKADLLRHQQPYPPMGLMGYHSGGAPPHMAYPMPPYGVPPVGPVPPPPHPMHPPTSAGAPPVSHYVGEQHHSVPYAPPETPPHVEPKPQMVYPGSYPHQVMPAPPQGHYGHGMYDMQGMSHALPQSSQPEVHHPVSHGPVSSAPPNESPLISFD</sequence>
<comment type="subcellular location">
    <subcellularLocation>
        <location evidence="1">Cytoplasm</location>
    </subcellularLocation>
</comment>
<dbReference type="Pfam" id="PF00790">
    <property type="entry name" value="VHS"/>
    <property type="match status" value="1"/>
</dbReference>
<name>A0A7R8WB97_9CRUS</name>
<dbReference type="GO" id="GO:0008270">
    <property type="term" value="F:zinc ion binding"/>
    <property type="evidence" value="ECO:0007669"/>
    <property type="project" value="UniProtKB-KW"/>
</dbReference>